<dbReference type="OrthoDB" id="9814966at2"/>
<reference evidence="2 3" key="1">
    <citation type="submission" date="2014-02" db="EMBL/GenBank/DDBJ databases">
        <title>Whole genome sequence of Sphingobium chlorophenolicum NBRC 16172.</title>
        <authorList>
            <person name="Gan H.M."/>
            <person name="Gan H.Y."/>
            <person name="Chew T.H."/>
            <person name="Savka M.A."/>
        </authorList>
    </citation>
    <scope>NUCLEOTIDE SEQUENCE [LARGE SCALE GENOMIC DNA]</scope>
    <source>
        <strain evidence="2 3">NBRC 16172</strain>
    </source>
</reference>
<dbReference type="SUPFAM" id="SSF53474">
    <property type="entry name" value="alpha/beta-Hydrolases"/>
    <property type="match status" value="1"/>
</dbReference>
<dbReference type="Proteomes" id="UP000028411">
    <property type="component" value="Unassembled WGS sequence"/>
</dbReference>
<dbReference type="PANTHER" id="PTHR37017">
    <property type="entry name" value="AB HYDROLASE-1 DOMAIN-CONTAINING PROTEIN-RELATED"/>
    <property type="match status" value="1"/>
</dbReference>
<dbReference type="EMBL" id="JFHR01000051">
    <property type="protein sequence ID" value="KEQ52121.1"/>
    <property type="molecule type" value="Genomic_DNA"/>
</dbReference>
<dbReference type="InterPro" id="IPR029058">
    <property type="entry name" value="AB_hydrolase_fold"/>
</dbReference>
<evidence type="ECO:0000259" key="1">
    <source>
        <dbReference type="Pfam" id="PF12697"/>
    </source>
</evidence>
<gene>
    <name evidence="2" type="primary">estC</name>
    <name evidence="2" type="ORF">BV95_03602</name>
</gene>
<dbReference type="eggNOG" id="COG0596">
    <property type="taxonomic scope" value="Bacteria"/>
</dbReference>
<evidence type="ECO:0000313" key="2">
    <source>
        <dbReference type="EMBL" id="KEQ52121.1"/>
    </source>
</evidence>
<dbReference type="InterPro" id="IPR052897">
    <property type="entry name" value="Sec-Metab_Biosynth_Hydrolase"/>
</dbReference>
<name>A0A081RA98_SPHCR</name>
<dbReference type="Pfam" id="PF12697">
    <property type="entry name" value="Abhydrolase_6"/>
    <property type="match status" value="1"/>
</dbReference>
<dbReference type="RefSeq" id="WP_037455116.1">
    <property type="nucleotide sequence ID" value="NZ_JFHR01000051.1"/>
</dbReference>
<dbReference type="Gene3D" id="3.40.50.1820">
    <property type="entry name" value="alpha/beta hydrolase"/>
    <property type="match status" value="1"/>
</dbReference>
<accession>A0A081RA98</accession>
<dbReference type="PATRIC" id="fig|46429.4.peg.3590"/>
<dbReference type="InterPro" id="IPR000073">
    <property type="entry name" value="AB_hydrolase_1"/>
</dbReference>
<organism evidence="2 3">
    <name type="scientific">Sphingobium chlorophenolicum</name>
    <dbReference type="NCBI Taxonomy" id="46429"/>
    <lineage>
        <taxon>Bacteria</taxon>
        <taxon>Pseudomonadati</taxon>
        <taxon>Pseudomonadota</taxon>
        <taxon>Alphaproteobacteria</taxon>
        <taxon>Sphingomonadales</taxon>
        <taxon>Sphingomonadaceae</taxon>
        <taxon>Sphingobium</taxon>
    </lineage>
</organism>
<dbReference type="AlphaFoldDB" id="A0A081RA98"/>
<feature type="domain" description="AB hydrolase-1" evidence="1">
    <location>
        <begin position="7"/>
        <end position="273"/>
    </location>
</feature>
<comment type="caution">
    <text evidence="2">The sequence shown here is derived from an EMBL/GenBank/DDBJ whole genome shotgun (WGS) entry which is preliminary data.</text>
</comment>
<proteinExistence type="predicted"/>
<protein>
    <submittedName>
        <fullName evidence="2">Esterase EstC</fullName>
    </submittedName>
</protein>
<sequence>MQQYPPIILVHGAWHGAWCWNRTQFDLALLNRSSIAVDLLNHGLRALFPKAQRARPFAAEAMVSEPSPAAAISLGDAASHLAEQIRTLSLAAGCRVALVAHSLGGAIANAAAEMAAEHISHLVHICAITPVDGHTALEYRMSPENEGSRTSLLQTGSPPEIGAARIDAADESILQDIRDIFFHDIDEAAARAAAHFMTPDVPVKFLRDPVVTTERFGGIARAYIICTQDNALLEAAQRRCISDMDRAYPDMPTKVSTLASSHSPFFSCPEQLAFLIDLHSKEAG</sequence>
<dbReference type="PANTHER" id="PTHR37017:SF11">
    <property type="entry name" value="ESTERASE_LIPASE_THIOESTERASE DOMAIN-CONTAINING PROTEIN"/>
    <property type="match status" value="1"/>
</dbReference>
<evidence type="ECO:0000313" key="3">
    <source>
        <dbReference type="Proteomes" id="UP000028411"/>
    </source>
</evidence>